<keyword evidence="3" id="KW-0325">Glycoprotein</keyword>
<keyword evidence="1" id="KW-0732">Signal</keyword>
<dbReference type="Gene3D" id="2.10.90.10">
    <property type="entry name" value="Cystine-knot cytokines"/>
    <property type="match status" value="1"/>
</dbReference>
<evidence type="ECO:0000256" key="1">
    <source>
        <dbReference type="ARBA" id="ARBA00022729"/>
    </source>
</evidence>
<accession>A0ABM4TPY4</accession>
<evidence type="ECO:0000313" key="7">
    <source>
        <dbReference type="RefSeq" id="XP_070852030.1"/>
    </source>
</evidence>
<dbReference type="Pfam" id="PF16077">
    <property type="entry name" value="Spaetzle"/>
    <property type="match status" value="1"/>
</dbReference>
<evidence type="ECO:0000256" key="2">
    <source>
        <dbReference type="ARBA" id="ARBA00023157"/>
    </source>
</evidence>
<evidence type="ECO:0000256" key="4">
    <source>
        <dbReference type="SAM" id="MobiDB-lite"/>
    </source>
</evidence>
<name>A0ABM4TPY4_DROSZ</name>
<dbReference type="Proteomes" id="UP001652628">
    <property type="component" value="Chromosome 3"/>
</dbReference>
<feature type="domain" description="Spaetzle" evidence="5">
    <location>
        <begin position="285"/>
        <end position="376"/>
    </location>
</feature>
<dbReference type="InterPro" id="IPR052444">
    <property type="entry name" value="Spz/Toll_ligand-like"/>
</dbReference>
<dbReference type="InterPro" id="IPR029034">
    <property type="entry name" value="Cystine-knot_cytokine"/>
</dbReference>
<evidence type="ECO:0000259" key="5">
    <source>
        <dbReference type="Pfam" id="PF16077"/>
    </source>
</evidence>
<reference evidence="7" key="1">
    <citation type="submission" date="2025-08" db="UniProtKB">
        <authorList>
            <consortium name="RefSeq"/>
        </authorList>
    </citation>
    <scope>IDENTIFICATION</scope>
</reference>
<keyword evidence="2" id="KW-1015">Disulfide bond</keyword>
<gene>
    <name evidence="7" type="primary">spz</name>
</gene>
<evidence type="ECO:0000313" key="6">
    <source>
        <dbReference type="Proteomes" id="UP001652628"/>
    </source>
</evidence>
<organism evidence="6 7">
    <name type="scientific">Drosophila suzukii</name>
    <name type="common">Spotted-wing drosophila fruit fly</name>
    <dbReference type="NCBI Taxonomy" id="28584"/>
    <lineage>
        <taxon>Eukaryota</taxon>
        <taxon>Metazoa</taxon>
        <taxon>Ecdysozoa</taxon>
        <taxon>Arthropoda</taxon>
        <taxon>Hexapoda</taxon>
        <taxon>Insecta</taxon>
        <taxon>Pterygota</taxon>
        <taxon>Neoptera</taxon>
        <taxon>Endopterygota</taxon>
        <taxon>Diptera</taxon>
        <taxon>Brachycera</taxon>
        <taxon>Muscomorpha</taxon>
        <taxon>Ephydroidea</taxon>
        <taxon>Drosophilidae</taxon>
        <taxon>Drosophila</taxon>
        <taxon>Sophophora</taxon>
    </lineage>
</organism>
<dbReference type="GeneID" id="108016137"/>
<dbReference type="PANTHER" id="PTHR23199">
    <property type="entry name" value="NEUROTROPHIN 1-RELATED"/>
    <property type="match status" value="1"/>
</dbReference>
<evidence type="ECO:0000256" key="3">
    <source>
        <dbReference type="ARBA" id="ARBA00023180"/>
    </source>
</evidence>
<keyword evidence="6" id="KW-1185">Reference proteome</keyword>
<dbReference type="PANTHER" id="PTHR23199:SF12">
    <property type="entry name" value="NEUROTROPHIN 1-RELATED"/>
    <property type="match status" value="1"/>
</dbReference>
<proteinExistence type="predicted"/>
<feature type="compositionally biased region" description="Polar residues" evidence="4">
    <location>
        <begin position="112"/>
        <end position="131"/>
    </location>
</feature>
<protein>
    <submittedName>
        <fullName evidence="7">Protein spaetzle isoform X1</fullName>
    </submittedName>
</protein>
<sequence>MMMMTPMWVTLLKVLVVFLALFTSIVYINIEIMKRQEAELKAAKAEADYKALLACTMKSESGRSGCYHLQYEAKDYDGIIKDLFKITNDEGVVLFNTTTTDSASFMPIPTQRGGTSQSPNRNQKHNQNQSPIPDPNRHYHQYHSLSQSDQDQYFKVQRSPDGKLNLVFNDTFVSLQNVSAEVQSDQPQHLQRHPSDTFVFPDSPLATYRPPLTPPQPLVNATNRLKPCRNNSSDQLKTFCTEVDDYPNLSKFKVKLEQTYAKFFMNNAQPTDVSSRVGGDPDEMYLCKSNRRLIFPKKGQKSDNTWQLIVNDEEYKQGIQIEECEGDGKPCDFASNFPQHYRPICKQHYIQQTLVSIQGDDVGQGSFKIPSCCKCALKIL</sequence>
<dbReference type="SUPFAM" id="SSF57501">
    <property type="entry name" value="Cystine-knot cytokines"/>
    <property type="match status" value="1"/>
</dbReference>
<feature type="region of interest" description="Disordered" evidence="4">
    <location>
        <begin position="104"/>
        <end position="149"/>
    </location>
</feature>
<dbReference type="RefSeq" id="XP_070852030.1">
    <property type="nucleotide sequence ID" value="XM_070995929.1"/>
</dbReference>
<dbReference type="InterPro" id="IPR032104">
    <property type="entry name" value="Spaetzle"/>
</dbReference>